<dbReference type="EMBL" id="BNDZ01000005">
    <property type="protein sequence ID" value="GHI49915.1"/>
    <property type="molecule type" value="Genomic_DNA"/>
</dbReference>
<sequence>MHPILTTLLRAAVVVVLAVGLFGQVVVIPTTAADEAELFPPYAPYAVPYAVLAVLGVACVQAALVAVWRLLGMARHGALFAPRAFRWVDVVIVSSVAATVLATGVATHLLLAEIPSPDGGMGLESALAAAVTAAGAGASFAMVTVVMRSLLRKATELQQEMAEVI</sequence>
<feature type="transmembrane region" description="Helical" evidence="1">
    <location>
        <begin position="126"/>
        <end position="151"/>
    </location>
</feature>
<comment type="caution">
    <text evidence="2">The sequence shown here is derived from an EMBL/GenBank/DDBJ whole genome shotgun (WGS) entry which is preliminary data.</text>
</comment>
<dbReference type="Proteomes" id="UP001051844">
    <property type="component" value="Unassembled WGS sequence"/>
</dbReference>
<keyword evidence="1" id="KW-0812">Transmembrane</keyword>
<feature type="transmembrane region" description="Helical" evidence="1">
    <location>
        <begin position="7"/>
        <end position="29"/>
    </location>
</feature>
<feature type="transmembrane region" description="Helical" evidence="1">
    <location>
        <begin position="84"/>
        <end position="106"/>
    </location>
</feature>
<accession>A0A126YGI1</accession>
<dbReference type="Proteomes" id="UP000292693">
    <property type="component" value="Unassembled WGS sequence"/>
</dbReference>
<organism evidence="2 7">
    <name type="scientific">Streptomyces albidoflavus</name>
    <dbReference type="NCBI Taxonomy" id="1886"/>
    <lineage>
        <taxon>Bacteria</taxon>
        <taxon>Bacillati</taxon>
        <taxon>Actinomycetota</taxon>
        <taxon>Actinomycetes</taxon>
        <taxon>Kitasatosporales</taxon>
        <taxon>Streptomycetaceae</taxon>
        <taxon>Streptomyces</taxon>
        <taxon>Streptomyces albidoflavus group</taxon>
    </lineage>
</organism>
<reference evidence="2" key="2">
    <citation type="submission" date="2022-09" db="EMBL/GenBank/DDBJ databases">
        <title>Whole genome shotgun sequence of Streptomyces albidoflavus NBRC 12854.</title>
        <authorList>
            <person name="Komaki H."/>
            <person name="Tamura T."/>
        </authorList>
    </citation>
    <scope>NUCLEOTIDE SEQUENCE</scope>
    <source>
        <strain evidence="2">NBRC 12854</strain>
    </source>
</reference>
<dbReference type="Proteomes" id="UP000292095">
    <property type="component" value="Unassembled WGS sequence"/>
</dbReference>
<evidence type="ECO:0000313" key="4">
    <source>
        <dbReference type="EMBL" id="RZE32061.1"/>
    </source>
</evidence>
<accession>A0A0X3WIU1</accession>
<keyword evidence="1" id="KW-1133">Transmembrane helix</keyword>
<gene>
    <name evidence="4" type="ORF">C0Q91_29825</name>
    <name evidence="3" type="ORF">C0Q92_29600</name>
    <name evidence="2" type="ORF">ScoT_60890</name>
</gene>
<proteinExistence type="predicted"/>
<keyword evidence="1" id="KW-0472">Membrane</keyword>
<name>A0A126YGI1_9ACTN</name>
<dbReference type="GeneID" id="97271549"/>
<protein>
    <submittedName>
        <fullName evidence="3">DUF2975 domain-containing protein</fullName>
    </submittedName>
</protein>
<evidence type="ECO:0000313" key="5">
    <source>
        <dbReference type="Proteomes" id="UP000292095"/>
    </source>
</evidence>
<dbReference type="RefSeq" id="WP_059214111.1">
    <property type="nucleotide sequence ID" value="NZ_BNDZ01000005.1"/>
</dbReference>
<dbReference type="AlphaFoldDB" id="A0A126YGI1"/>
<evidence type="ECO:0000313" key="6">
    <source>
        <dbReference type="Proteomes" id="UP000292693"/>
    </source>
</evidence>
<dbReference type="EMBL" id="PKLL01000028">
    <property type="protein sequence ID" value="RZE16111.1"/>
    <property type="molecule type" value="Genomic_DNA"/>
</dbReference>
<dbReference type="Pfam" id="PF11188">
    <property type="entry name" value="DUF2975"/>
    <property type="match status" value="1"/>
</dbReference>
<evidence type="ECO:0000313" key="7">
    <source>
        <dbReference type="Proteomes" id="UP001051844"/>
    </source>
</evidence>
<dbReference type="InterPro" id="IPR021354">
    <property type="entry name" value="DUF2975"/>
</dbReference>
<dbReference type="EMBL" id="PKLK01000033">
    <property type="protein sequence ID" value="RZE32061.1"/>
    <property type="molecule type" value="Genomic_DNA"/>
</dbReference>
<feature type="transmembrane region" description="Helical" evidence="1">
    <location>
        <begin position="49"/>
        <end position="72"/>
    </location>
</feature>
<evidence type="ECO:0000256" key="1">
    <source>
        <dbReference type="SAM" id="Phobius"/>
    </source>
</evidence>
<reference evidence="5 6" key="1">
    <citation type="submission" date="2017-12" db="EMBL/GenBank/DDBJ databases">
        <title>Population genomics insights into the ecological differentiation and adaptive evolution in streptomycetes.</title>
        <authorList>
            <person name="Li Y."/>
            <person name="Huang Y."/>
        </authorList>
    </citation>
    <scope>NUCLEOTIDE SEQUENCE [LARGE SCALE GENOMIC DNA]</scope>
    <source>
        <strain evidence="4 5">FXJ.2339</strain>
        <strain evidence="3 6">NBRC 100770</strain>
    </source>
</reference>
<evidence type="ECO:0000313" key="2">
    <source>
        <dbReference type="EMBL" id="GHI49915.1"/>
    </source>
</evidence>
<evidence type="ECO:0000313" key="3">
    <source>
        <dbReference type="EMBL" id="RZE16111.1"/>
    </source>
</evidence>